<keyword evidence="1" id="KW-0863">Zinc-finger</keyword>
<dbReference type="PANTHER" id="PTHR33710:SF62">
    <property type="entry name" value="DUF4283 DOMAIN PROTEIN"/>
    <property type="match status" value="1"/>
</dbReference>
<feature type="domain" description="CCHC-type" evidence="2">
    <location>
        <begin position="18"/>
        <end position="33"/>
    </location>
</feature>
<dbReference type="InterPro" id="IPR001878">
    <property type="entry name" value="Znf_CCHC"/>
</dbReference>
<dbReference type="SUPFAM" id="SSF56219">
    <property type="entry name" value="DNase I-like"/>
    <property type="match status" value="1"/>
</dbReference>
<dbReference type="InterPro" id="IPR025836">
    <property type="entry name" value="Zn_knuckle_CX2CX4HX4C"/>
</dbReference>
<dbReference type="PANTHER" id="PTHR33710">
    <property type="entry name" value="BNAC02G09200D PROTEIN"/>
    <property type="match status" value="1"/>
</dbReference>
<reference evidence="3" key="2">
    <citation type="journal article" date="2024" name="Plant">
        <title>Genomic evolution and insights into agronomic trait innovations of Sesamum species.</title>
        <authorList>
            <person name="Miao H."/>
            <person name="Wang L."/>
            <person name="Qu L."/>
            <person name="Liu H."/>
            <person name="Sun Y."/>
            <person name="Le M."/>
            <person name="Wang Q."/>
            <person name="Wei S."/>
            <person name="Zheng Y."/>
            <person name="Lin W."/>
            <person name="Duan Y."/>
            <person name="Cao H."/>
            <person name="Xiong S."/>
            <person name="Wang X."/>
            <person name="Wei L."/>
            <person name="Li C."/>
            <person name="Ma Q."/>
            <person name="Ju M."/>
            <person name="Zhao R."/>
            <person name="Li G."/>
            <person name="Mu C."/>
            <person name="Tian Q."/>
            <person name="Mei H."/>
            <person name="Zhang T."/>
            <person name="Gao T."/>
            <person name="Zhang H."/>
        </authorList>
    </citation>
    <scope>NUCLEOTIDE SEQUENCE</scope>
    <source>
        <strain evidence="3">G02</strain>
    </source>
</reference>
<accession>A0AAW2RZS1</accession>
<evidence type="ECO:0000256" key="1">
    <source>
        <dbReference type="PROSITE-ProRule" id="PRU00047"/>
    </source>
</evidence>
<keyword evidence="1" id="KW-0479">Metal-binding</keyword>
<dbReference type="Pfam" id="PF14392">
    <property type="entry name" value="zf-CCHC_4"/>
    <property type="match status" value="1"/>
</dbReference>
<proteinExistence type="predicted"/>
<gene>
    <name evidence="3" type="ORF">Sradi_2955700</name>
</gene>
<evidence type="ECO:0000313" key="3">
    <source>
        <dbReference type="EMBL" id="KAL0385614.1"/>
    </source>
</evidence>
<sequence length="414" mass="47988">MGDDHLVTFTYERLPNLCYLCGCLGHLSRFCEKQLEEGFIDPGDNMPSGPWLRAAPPFNSKYRIHASPYQTSTRHKTRPTFVMDTTYRHATERDTPRGTEVFGNYHRAPLEQAIHKESSLNPMGIGAPWTVRALKDMVHSLNPDLVFLMETKITTQKIDSLKRSLDMHRICVNSVGRSGGLALLWRRSVMVTIQSYSPCHIDATVQDPNQPPLWRFSGIYGESDASKHKITWSLLSKLHSQSRRPWICIGDFNEILDNSEKEGGNLRPNWQIRDFRNALNVDELFYLGYSGDPFTWCNRQEEPHTIRERLDRACASNDWIQLYTNSTLQHLSTVYSDHVPFLLNLSPTHHATERRRKPFWFEAAWTGNADCDRIIERNWSRSNGLLMGNSFVERLHQCREELKFWNVKMKGKSF</sequence>
<dbReference type="Gene3D" id="3.60.10.10">
    <property type="entry name" value="Endonuclease/exonuclease/phosphatase"/>
    <property type="match status" value="1"/>
</dbReference>
<dbReference type="GO" id="GO:0003676">
    <property type="term" value="F:nucleic acid binding"/>
    <property type="evidence" value="ECO:0007669"/>
    <property type="project" value="InterPro"/>
</dbReference>
<dbReference type="GO" id="GO:0008270">
    <property type="term" value="F:zinc ion binding"/>
    <property type="evidence" value="ECO:0007669"/>
    <property type="project" value="UniProtKB-KW"/>
</dbReference>
<dbReference type="InterPro" id="IPR005135">
    <property type="entry name" value="Endo/exonuclease/phosphatase"/>
</dbReference>
<protein>
    <recommendedName>
        <fullName evidence="2">CCHC-type domain-containing protein</fullName>
    </recommendedName>
</protein>
<reference evidence="3" key="1">
    <citation type="submission" date="2020-06" db="EMBL/GenBank/DDBJ databases">
        <authorList>
            <person name="Li T."/>
            <person name="Hu X."/>
            <person name="Zhang T."/>
            <person name="Song X."/>
            <person name="Zhang H."/>
            <person name="Dai N."/>
            <person name="Sheng W."/>
            <person name="Hou X."/>
            <person name="Wei L."/>
        </authorList>
    </citation>
    <scope>NUCLEOTIDE SEQUENCE</scope>
    <source>
        <strain evidence="3">G02</strain>
        <tissue evidence="3">Leaf</tissue>
    </source>
</reference>
<organism evidence="3">
    <name type="scientific">Sesamum radiatum</name>
    <name type="common">Black benniseed</name>
    <dbReference type="NCBI Taxonomy" id="300843"/>
    <lineage>
        <taxon>Eukaryota</taxon>
        <taxon>Viridiplantae</taxon>
        <taxon>Streptophyta</taxon>
        <taxon>Embryophyta</taxon>
        <taxon>Tracheophyta</taxon>
        <taxon>Spermatophyta</taxon>
        <taxon>Magnoliopsida</taxon>
        <taxon>eudicotyledons</taxon>
        <taxon>Gunneridae</taxon>
        <taxon>Pentapetalae</taxon>
        <taxon>asterids</taxon>
        <taxon>lamiids</taxon>
        <taxon>Lamiales</taxon>
        <taxon>Pedaliaceae</taxon>
        <taxon>Sesamum</taxon>
    </lineage>
</organism>
<dbReference type="AlphaFoldDB" id="A0AAW2RZS1"/>
<dbReference type="PROSITE" id="PS50158">
    <property type="entry name" value="ZF_CCHC"/>
    <property type="match status" value="1"/>
</dbReference>
<name>A0AAW2RZS1_SESRA</name>
<dbReference type="Pfam" id="PF03372">
    <property type="entry name" value="Exo_endo_phos"/>
    <property type="match status" value="1"/>
</dbReference>
<evidence type="ECO:0000259" key="2">
    <source>
        <dbReference type="PROSITE" id="PS50158"/>
    </source>
</evidence>
<comment type="caution">
    <text evidence="3">The sequence shown here is derived from an EMBL/GenBank/DDBJ whole genome shotgun (WGS) entry which is preliminary data.</text>
</comment>
<dbReference type="GO" id="GO:0003824">
    <property type="term" value="F:catalytic activity"/>
    <property type="evidence" value="ECO:0007669"/>
    <property type="project" value="InterPro"/>
</dbReference>
<keyword evidence="1" id="KW-0862">Zinc</keyword>
<dbReference type="InterPro" id="IPR036691">
    <property type="entry name" value="Endo/exonu/phosph_ase_sf"/>
</dbReference>
<dbReference type="EMBL" id="JACGWJ010000012">
    <property type="protein sequence ID" value="KAL0385614.1"/>
    <property type="molecule type" value="Genomic_DNA"/>
</dbReference>